<dbReference type="GO" id="GO:0009102">
    <property type="term" value="P:biotin biosynthetic process"/>
    <property type="evidence" value="ECO:0007669"/>
    <property type="project" value="TreeGrafter"/>
</dbReference>
<dbReference type="InterPro" id="IPR015422">
    <property type="entry name" value="PyrdxlP-dep_Trfase_small"/>
</dbReference>
<dbReference type="RefSeq" id="WP_047192622.1">
    <property type="nucleotide sequence ID" value="NZ_LCYG01000125.1"/>
</dbReference>
<dbReference type="OrthoDB" id="9801834at2"/>
<organism evidence="4 5">
    <name type="scientific">Microvirga vignae</name>
    <dbReference type="NCBI Taxonomy" id="1225564"/>
    <lineage>
        <taxon>Bacteria</taxon>
        <taxon>Pseudomonadati</taxon>
        <taxon>Pseudomonadota</taxon>
        <taxon>Alphaproteobacteria</taxon>
        <taxon>Hyphomicrobiales</taxon>
        <taxon>Methylobacteriaceae</taxon>
        <taxon>Microvirga</taxon>
    </lineage>
</organism>
<dbReference type="AlphaFoldDB" id="A0A0H1R3U7"/>
<keyword evidence="3" id="KW-0663">Pyridoxal phosphate</keyword>
<dbReference type="PANTHER" id="PTHR42684:SF3">
    <property type="entry name" value="ADENOSYLMETHIONINE-8-AMINO-7-OXONONANOATE AMINOTRANSFERASE"/>
    <property type="match status" value="1"/>
</dbReference>
<evidence type="ECO:0000313" key="4">
    <source>
        <dbReference type="EMBL" id="KLK89749.1"/>
    </source>
</evidence>
<keyword evidence="1 4" id="KW-0032">Aminotransferase</keyword>
<proteinExistence type="predicted"/>
<dbReference type="Proteomes" id="UP000035489">
    <property type="component" value="Unassembled WGS sequence"/>
</dbReference>
<sequence length="156" mass="17506">MNHKPLPDRSGNDLRAGDLANHLNPFTDYYALAQESGPRVITHGEGIYLWDTECSGLLGGMGGLWCINIGYGRKELGEVVHRQTDRLAFYNTFFKTSHEPVIELSGRLAELTPESIDNLFFSNSGPEVNDTAFRLVWTYWSALGKAERHSSQLTRC</sequence>
<dbReference type="SUPFAM" id="SSF53383">
    <property type="entry name" value="PLP-dependent transferases"/>
    <property type="match status" value="1"/>
</dbReference>
<dbReference type="GO" id="GO:0030170">
    <property type="term" value="F:pyridoxal phosphate binding"/>
    <property type="evidence" value="ECO:0007669"/>
    <property type="project" value="InterPro"/>
</dbReference>
<reference evidence="4 5" key="1">
    <citation type="submission" date="2015-05" db="EMBL/GenBank/DDBJ databases">
        <title>Draft genome sequence of Microvirga vignae strain BR3299, a novel nitrogen fixing bacteria isolated from Brazil semi-aired region.</title>
        <authorList>
            <person name="Zilli J.E."/>
            <person name="Passos S.R."/>
            <person name="Leite J."/>
            <person name="Baldani J.I."/>
            <person name="Xavier G.R."/>
            <person name="Rumjaneck N.G."/>
            <person name="Simoes-Araujo J.L."/>
        </authorList>
    </citation>
    <scope>NUCLEOTIDE SEQUENCE [LARGE SCALE GENOMIC DNA]</scope>
    <source>
        <strain evidence="4 5">BR3299</strain>
    </source>
</reference>
<protein>
    <submittedName>
        <fullName evidence="4">Aminotransferase</fullName>
    </submittedName>
</protein>
<dbReference type="InterPro" id="IPR005814">
    <property type="entry name" value="Aminotrans_3"/>
</dbReference>
<evidence type="ECO:0000256" key="2">
    <source>
        <dbReference type="ARBA" id="ARBA00022679"/>
    </source>
</evidence>
<dbReference type="Pfam" id="PF00202">
    <property type="entry name" value="Aminotran_3"/>
    <property type="match status" value="1"/>
</dbReference>
<dbReference type="EMBL" id="LCYG01000125">
    <property type="protein sequence ID" value="KLK89749.1"/>
    <property type="molecule type" value="Genomic_DNA"/>
</dbReference>
<dbReference type="InterPro" id="IPR015424">
    <property type="entry name" value="PyrdxlP-dep_Trfase"/>
</dbReference>
<dbReference type="PANTHER" id="PTHR42684">
    <property type="entry name" value="ADENOSYLMETHIONINE-8-AMINO-7-OXONONANOATE AMINOTRANSFERASE"/>
    <property type="match status" value="1"/>
</dbReference>
<dbReference type="Gene3D" id="3.90.1150.10">
    <property type="entry name" value="Aspartate Aminotransferase, domain 1"/>
    <property type="match status" value="1"/>
</dbReference>
<keyword evidence="5" id="KW-1185">Reference proteome</keyword>
<dbReference type="STRING" id="1225564.AA309_29615"/>
<feature type="non-terminal residue" evidence="4">
    <location>
        <position position="156"/>
    </location>
</feature>
<gene>
    <name evidence="4" type="ORF">AA309_29615</name>
</gene>
<name>A0A0H1R3U7_9HYPH</name>
<dbReference type="GO" id="GO:0009448">
    <property type="term" value="P:gamma-aminobutyric acid metabolic process"/>
    <property type="evidence" value="ECO:0007669"/>
    <property type="project" value="TreeGrafter"/>
</dbReference>
<evidence type="ECO:0000256" key="3">
    <source>
        <dbReference type="ARBA" id="ARBA00022898"/>
    </source>
</evidence>
<keyword evidence="2 4" id="KW-0808">Transferase</keyword>
<accession>A0A0H1R3U7</accession>
<evidence type="ECO:0000313" key="5">
    <source>
        <dbReference type="Proteomes" id="UP000035489"/>
    </source>
</evidence>
<dbReference type="Gene3D" id="3.40.640.10">
    <property type="entry name" value="Type I PLP-dependent aspartate aminotransferase-like (Major domain)"/>
    <property type="match status" value="1"/>
</dbReference>
<evidence type="ECO:0000256" key="1">
    <source>
        <dbReference type="ARBA" id="ARBA00022576"/>
    </source>
</evidence>
<dbReference type="GO" id="GO:0004015">
    <property type="term" value="F:adenosylmethionine-8-amino-7-oxononanoate transaminase activity"/>
    <property type="evidence" value="ECO:0007669"/>
    <property type="project" value="TreeGrafter"/>
</dbReference>
<comment type="caution">
    <text evidence="4">The sequence shown here is derived from an EMBL/GenBank/DDBJ whole genome shotgun (WGS) entry which is preliminary data.</text>
</comment>
<dbReference type="InterPro" id="IPR015421">
    <property type="entry name" value="PyrdxlP-dep_Trfase_major"/>
</dbReference>